<evidence type="ECO:0000313" key="1">
    <source>
        <dbReference type="EMBL" id="MFB9905100.1"/>
    </source>
</evidence>
<dbReference type="Pfam" id="PF02575">
    <property type="entry name" value="YbaB_DNA_bd"/>
    <property type="match status" value="1"/>
</dbReference>
<gene>
    <name evidence="1" type="ORF">ACFFQA_14270</name>
</gene>
<dbReference type="InterPro" id="IPR036894">
    <property type="entry name" value="YbaB-like_sf"/>
</dbReference>
<protein>
    <submittedName>
        <fullName evidence="1">YbaB/EbfC family nucleoid-associated protein</fullName>
    </submittedName>
</protein>
<sequence>MAGHQERVQQMLRLFEDRVNQISKAQHKLSDMHGTARSSDGAVTVTVNPAGAVLDLRLSPDAMKRSNTALQQDILKTIRLATANAAQRMDTELEPILGDQLEQAKQAMNAVLPADDRR</sequence>
<organism evidence="1 2">
    <name type="scientific">Allokutzneria oryzae</name>
    <dbReference type="NCBI Taxonomy" id="1378989"/>
    <lineage>
        <taxon>Bacteria</taxon>
        <taxon>Bacillati</taxon>
        <taxon>Actinomycetota</taxon>
        <taxon>Actinomycetes</taxon>
        <taxon>Pseudonocardiales</taxon>
        <taxon>Pseudonocardiaceae</taxon>
        <taxon>Allokutzneria</taxon>
    </lineage>
</organism>
<dbReference type="EMBL" id="JBHLZU010000011">
    <property type="protein sequence ID" value="MFB9905100.1"/>
    <property type="molecule type" value="Genomic_DNA"/>
</dbReference>
<evidence type="ECO:0000313" key="2">
    <source>
        <dbReference type="Proteomes" id="UP001589693"/>
    </source>
</evidence>
<dbReference type="Proteomes" id="UP001589693">
    <property type="component" value="Unassembled WGS sequence"/>
</dbReference>
<comment type="caution">
    <text evidence="1">The sequence shown here is derived from an EMBL/GenBank/DDBJ whole genome shotgun (WGS) entry which is preliminary data.</text>
</comment>
<accession>A0ABV5ZXH0</accession>
<dbReference type="SUPFAM" id="SSF82607">
    <property type="entry name" value="YbaB-like"/>
    <property type="match status" value="1"/>
</dbReference>
<dbReference type="Gene3D" id="3.30.1310.10">
    <property type="entry name" value="Nucleoid-associated protein YbaB-like domain"/>
    <property type="match status" value="1"/>
</dbReference>
<dbReference type="RefSeq" id="WP_377852383.1">
    <property type="nucleotide sequence ID" value="NZ_JBHLZU010000011.1"/>
</dbReference>
<reference evidence="1 2" key="1">
    <citation type="submission" date="2024-09" db="EMBL/GenBank/DDBJ databases">
        <authorList>
            <person name="Sun Q."/>
            <person name="Mori K."/>
        </authorList>
    </citation>
    <scope>NUCLEOTIDE SEQUENCE [LARGE SCALE GENOMIC DNA]</scope>
    <source>
        <strain evidence="1 2">TBRC 7907</strain>
    </source>
</reference>
<name>A0ABV5ZXH0_9PSEU</name>
<proteinExistence type="predicted"/>
<dbReference type="InterPro" id="IPR004401">
    <property type="entry name" value="YbaB/EbfC"/>
</dbReference>
<keyword evidence="2" id="KW-1185">Reference proteome</keyword>